<dbReference type="Pfam" id="PF02771">
    <property type="entry name" value="Acyl-CoA_dh_N"/>
    <property type="match status" value="1"/>
</dbReference>
<comment type="cofactor">
    <cofactor evidence="1 6">
        <name>FAD</name>
        <dbReference type="ChEBI" id="CHEBI:57692"/>
    </cofactor>
</comment>
<evidence type="ECO:0000259" key="9">
    <source>
        <dbReference type="Pfam" id="PF02771"/>
    </source>
</evidence>
<dbReference type="AlphaFoldDB" id="A0A918RY06"/>
<evidence type="ECO:0000256" key="2">
    <source>
        <dbReference type="ARBA" id="ARBA00009347"/>
    </source>
</evidence>
<keyword evidence="4 6" id="KW-0274">FAD</keyword>
<name>A0A918RY06_9GAMM</name>
<dbReference type="InterPro" id="IPR037069">
    <property type="entry name" value="AcylCoA_DH/ox_N_sf"/>
</dbReference>
<keyword evidence="12" id="KW-1185">Reference proteome</keyword>
<evidence type="ECO:0000313" key="11">
    <source>
        <dbReference type="EMBL" id="GHA15879.1"/>
    </source>
</evidence>
<evidence type="ECO:0000256" key="5">
    <source>
        <dbReference type="ARBA" id="ARBA00023002"/>
    </source>
</evidence>
<dbReference type="InterPro" id="IPR052166">
    <property type="entry name" value="Diverse_Acyl-CoA_DH"/>
</dbReference>
<dbReference type="InterPro" id="IPR046373">
    <property type="entry name" value="Acyl-CoA_Oxase/DH_mid-dom_sf"/>
</dbReference>
<accession>A0A918RY06</accession>
<dbReference type="RefSeq" id="WP_189402146.1">
    <property type="nucleotide sequence ID" value="NZ_BMXA01000005.1"/>
</dbReference>
<evidence type="ECO:0000256" key="3">
    <source>
        <dbReference type="ARBA" id="ARBA00022630"/>
    </source>
</evidence>
<sequence>MADYSAPVTDIQFVLNDVLRIDQLYDLPDFGEVSADLVDAVVEEAGKFAAQVFAPINRVGDVQHSTARDGDVVTPNGFREAYQLFVDNGWMSLAQDPEYGGQGMPFTVHMVASEFWNSANTAMALCPMLTAGAIDVFAAHASDELKQIYMPKLISGEWTGTMNLTESHAGSDLSNLKTKATAHDDHYRIKGQKIYITWGEHDMAENIVHIVLAPLDDAPAGVKGLSLFVVPKFLVNDDGSLGQRNDVQVVSTEEKLGINASPTCVMSFGEGDGAIGYMIGEPGQGLACMFTLMNHARLEVGLEGAGLSERAYQDAVAYARDRVQGRDPETGDSATIIHHPDVQRMLMQMRSMTDAMRTLCFDASMSHDIRTHGADATSRAYHATRFALLTPITKAWCTELVNEVTSLGIQVHGGMGYIEETGVAQHYRDARITAIYEGTNGIQANDLINRKIIRDGGAGFSALMQEMEDTLAQTQGLDGLTDAFIQAKAYLRETVEYILNKQADSKLFEGSVAYNFLMQMGYVCGAWYHLRAAVAANQQLLSGASNQGFYQRKLIAARFYMTHLLPRAGAYGAAVNGGSAISCPLDTSAFG</sequence>
<evidence type="ECO:0000256" key="1">
    <source>
        <dbReference type="ARBA" id="ARBA00001974"/>
    </source>
</evidence>
<reference evidence="11" key="1">
    <citation type="journal article" date="2014" name="Int. J. Syst. Evol. Microbiol.">
        <title>Complete genome sequence of Corynebacterium casei LMG S-19264T (=DSM 44701T), isolated from a smear-ripened cheese.</title>
        <authorList>
            <consortium name="US DOE Joint Genome Institute (JGI-PGF)"/>
            <person name="Walter F."/>
            <person name="Albersmeier A."/>
            <person name="Kalinowski J."/>
            <person name="Ruckert C."/>
        </authorList>
    </citation>
    <scope>NUCLEOTIDE SEQUENCE</scope>
    <source>
        <strain evidence="11">KCTC 12711</strain>
    </source>
</reference>
<evidence type="ECO:0000259" key="8">
    <source>
        <dbReference type="Pfam" id="PF02770"/>
    </source>
</evidence>
<dbReference type="PANTHER" id="PTHR42803:SF1">
    <property type="entry name" value="BROAD-SPECIFICITY LINEAR ACYL-COA DEHYDROGENASE FADE5"/>
    <property type="match status" value="1"/>
</dbReference>
<dbReference type="Pfam" id="PF00441">
    <property type="entry name" value="Acyl-CoA_dh_1"/>
    <property type="match status" value="1"/>
</dbReference>
<feature type="domain" description="Acyl-CoA oxidase/dehydrogenase middle" evidence="8">
    <location>
        <begin position="162"/>
        <end position="268"/>
    </location>
</feature>
<comment type="similarity">
    <text evidence="2 6">Belongs to the acyl-CoA dehydrogenase family.</text>
</comment>
<evidence type="ECO:0000259" key="7">
    <source>
        <dbReference type="Pfam" id="PF00441"/>
    </source>
</evidence>
<evidence type="ECO:0000256" key="6">
    <source>
        <dbReference type="RuleBase" id="RU362125"/>
    </source>
</evidence>
<feature type="domain" description="Acyl-CoA dehydrogenase/oxidase C-terminal" evidence="7">
    <location>
        <begin position="283"/>
        <end position="449"/>
    </location>
</feature>
<dbReference type="InterPro" id="IPR006091">
    <property type="entry name" value="Acyl-CoA_Oxase/DH_mid-dom"/>
</dbReference>
<dbReference type="EMBL" id="BMXA01000005">
    <property type="protein sequence ID" value="GHA15879.1"/>
    <property type="molecule type" value="Genomic_DNA"/>
</dbReference>
<dbReference type="InterPro" id="IPR025878">
    <property type="entry name" value="Acyl-CoA_dh-like_C_dom"/>
</dbReference>
<evidence type="ECO:0000259" key="10">
    <source>
        <dbReference type="Pfam" id="PF12806"/>
    </source>
</evidence>
<feature type="domain" description="Acyl-CoA dehydrogenase/oxidase N-terminal" evidence="9">
    <location>
        <begin position="41"/>
        <end position="157"/>
    </location>
</feature>
<feature type="domain" description="Acetyl-CoA dehydrogenase-like C-terminal" evidence="10">
    <location>
        <begin position="463"/>
        <end position="579"/>
    </location>
</feature>
<gene>
    <name evidence="11" type="ORF">GCM10008090_26920</name>
</gene>
<organism evidence="11 12">
    <name type="scientific">Arenicella chitinivorans</name>
    <dbReference type="NCBI Taxonomy" id="1329800"/>
    <lineage>
        <taxon>Bacteria</taxon>
        <taxon>Pseudomonadati</taxon>
        <taxon>Pseudomonadota</taxon>
        <taxon>Gammaproteobacteria</taxon>
        <taxon>Arenicellales</taxon>
        <taxon>Arenicellaceae</taxon>
        <taxon>Arenicella</taxon>
    </lineage>
</organism>
<dbReference type="PANTHER" id="PTHR42803">
    <property type="entry name" value="ACYL-COA DEHYDROGENASE"/>
    <property type="match status" value="1"/>
</dbReference>
<dbReference type="Gene3D" id="1.20.140.10">
    <property type="entry name" value="Butyryl-CoA Dehydrogenase, subunit A, domain 3"/>
    <property type="match status" value="1"/>
</dbReference>
<dbReference type="SUPFAM" id="SSF56645">
    <property type="entry name" value="Acyl-CoA dehydrogenase NM domain-like"/>
    <property type="match status" value="1"/>
</dbReference>
<dbReference type="Gene3D" id="1.10.540.10">
    <property type="entry name" value="Acyl-CoA dehydrogenase/oxidase, N-terminal domain"/>
    <property type="match status" value="1"/>
</dbReference>
<dbReference type="InterPro" id="IPR009100">
    <property type="entry name" value="AcylCoA_DH/oxidase_NM_dom_sf"/>
</dbReference>
<keyword evidence="5 6" id="KW-0560">Oxidoreductase</keyword>
<evidence type="ECO:0000313" key="12">
    <source>
        <dbReference type="Proteomes" id="UP000614811"/>
    </source>
</evidence>
<protein>
    <submittedName>
        <fullName evidence="11">Acyl-CoA dehydrogenase</fullName>
    </submittedName>
</protein>
<dbReference type="Gene3D" id="2.40.110.10">
    <property type="entry name" value="Butyryl-CoA Dehydrogenase, subunit A, domain 2"/>
    <property type="match status" value="1"/>
</dbReference>
<reference evidence="11" key="2">
    <citation type="submission" date="2020-09" db="EMBL/GenBank/DDBJ databases">
        <authorList>
            <person name="Sun Q."/>
            <person name="Kim S."/>
        </authorList>
    </citation>
    <scope>NUCLEOTIDE SEQUENCE</scope>
    <source>
        <strain evidence="11">KCTC 12711</strain>
    </source>
</reference>
<comment type="caution">
    <text evidence="11">The sequence shown here is derived from an EMBL/GenBank/DDBJ whole genome shotgun (WGS) entry which is preliminary data.</text>
</comment>
<evidence type="ECO:0000256" key="4">
    <source>
        <dbReference type="ARBA" id="ARBA00022827"/>
    </source>
</evidence>
<keyword evidence="3 6" id="KW-0285">Flavoprotein</keyword>
<dbReference type="InterPro" id="IPR013786">
    <property type="entry name" value="AcylCoA_DH/ox_N"/>
</dbReference>
<dbReference type="Pfam" id="PF12806">
    <property type="entry name" value="Acyl-CoA_dh_C"/>
    <property type="match status" value="1"/>
</dbReference>
<dbReference type="InterPro" id="IPR036250">
    <property type="entry name" value="AcylCo_DH-like_C"/>
</dbReference>
<dbReference type="GO" id="GO:0016627">
    <property type="term" value="F:oxidoreductase activity, acting on the CH-CH group of donors"/>
    <property type="evidence" value="ECO:0007669"/>
    <property type="project" value="InterPro"/>
</dbReference>
<dbReference type="InterPro" id="IPR009075">
    <property type="entry name" value="AcylCo_DH/oxidase_C"/>
</dbReference>
<dbReference type="GO" id="GO:0050660">
    <property type="term" value="F:flavin adenine dinucleotide binding"/>
    <property type="evidence" value="ECO:0007669"/>
    <property type="project" value="InterPro"/>
</dbReference>
<dbReference type="Proteomes" id="UP000614811">
    <property type="component" value="Unassembled WGS sequence"/>
</dbReference>
<proteinExistence type="inferred from homology"/>
<dbReference type="Pfam" id="PF02770">
    <property type="entry name" value="Acyl-CoA_dh_M"/>
    <property type="match status" value="1"/>
</dbReference>
<dbReference type="SUPFAM" id="SSF47203">
    <property type="entry name" value="Acyl-CoA dehydrogenase C-terminal domain-like"/>
    <property type="match status" value="1"/>
</dbReference>